<reference evidence="1 2" key="1">
    <citation type="submission" date="2020-08" db="EMBL/GenBank/DDBJ databases">
        <authorList>
            <person name="Liu C."/>
            <person name="Sun Q."/>
        </authorList>
    </citation>
    <scope>NUCLEOTIDE SEQUENCE [LARGE SCALE GENOMIC DNA]</scope>
    <source>
        <strain evidence="1 2">NSJ-4</strain>
    </source>
</reference>
<organism evidence="1 2">
    <name type="scientific">Wujia chipingensis</name>
    <dbReference type="NCBI Taxonomy" id="2763670"/>
    <lineage>
        <taxon>Bacteria</taxon>
        <taxon>Bacillati</taxon>
        <taxon>Bacillota</taxon>
        <taxon>Clostridia</taxon>
        <taxon>Lachnospirales</taxon>
        <taxon>Lachnospiraceae</taxon>
        <taxon>Wujia</taxon>
    </lineage>
</organism>
<dbReference type="RefSeq" id="WP_249321737.1">
    <property type="nucleotide sequence ID" value="NZ_CP060632.1"/>
</dbReference>
<dbReference type="KEGG" id="wcp:H9Q76_04660"/>
<evidence type="ECO:0000313" key="1">
    <source>
        <dbReference type="EMBL" id="QNM00580.1"/>
    </source>
</evidence>
<protein>
    <submittedName>
        <fullName evidence="1">Uncharacterized protein</fullName>
    </submittedName>
</protein>
<proteinExistence type="predicted"/>
<gene>
    <name evidence="1" type="ORF">H9Q76_04660</name>
</gene>
<accession>A0A7G9FPU8</accession>
<sequence length="209" mass="25872">MDNYRRSEHTQRPLTEEERRFAEVHHDLIYRYMNLHKLNPEEWYDILIIPYLDAVKKFHQYERLQNLKFEQIFFRTLDSARSRYWRDMNRKKRCPEGGVWSYDEMFYEVEDGARKECDFEPTDKFMNVERQATIRTLYEDFYNKCINPDMVQADTRQFELNMLLEGYSMTEIAQFLLDKYSSDDFSLQYWAVREDRKEFRKIFKQVFGI</sequence>
<name>A0A7G9FPU8_9FIRM</name>
<evidence type="ECO:0000313" key="2">
    <source>
        <dbReference type="Proteomes" id="UP000515819"/>
    </source>
</evidence>
<keyword evidence="2" id="KW-1185">Reference proteome</keyword>
<dbReference type="EMBL" id="CP060632">
    <property type="protein sequence ID" value="QNM00580.1"/>
    <property type="molecule type" value="Genomic_DNA"/>
</dbReference>
<dbReference type="AlphaFoldDB" id="A0A7G9FPU8"/>
<dbReference type="Proteomes" id="UP000515819">
    <property type="component" value="Chromosome"/>
</dbReference>